<evidence type="ECO:0000256" key="9">
    <source>
        <dbReference type="ARBA" id="ARBA00023143"/>
    </source>
</evidence>
<keyword evidence="11" id="KW-0969">Cilium</keyword>
<evidence type="ECO:0000313" key="11">
    <source>
        <dbReference type="EMBL" id="MXP78888.1"/>
    </source>
</evidence>
<evidence type="ECO:0000256" key="8">
    <source>
        <dbReference type="ARBA" id="ARBA00023136"/>
    </source>
</evidence>
<dbReference type="PANTHER" id="PTHR30034">
    <property type="entry name" value="FLAGELLAR MOTOR SWITCH PROTEIN FLIM"/>
    <property type="match status" value="1"/>
</dbReference>
<dbReference type="PRINTS" id="PR00955">
    <property type="entry name" value="FLGMOTORFLIM"/>
</dbReference>
<evidence type="ECO:0000313" key="12">
    <source>
        <dbReference type="Proteomes" id="UP000460412"/>
    </source>
</evidence>
<accession>A0A7X3MLZ4</accession>
<dbReference type="InterPro" id="IPR001543">
    <property type="entry name" value="FliN-like_C"/>
</dbReference>
<dbReference type="EMBL" id="WUQX01000001">
    <property type="protein sequence ID" value="MXP78888.1"/>
    <property type="molecule type" value="Genomic_DNA"/>
</dbReference>
<evidence type="ECO:0000256" key="4">
    <source>
        <dbReference type="ARBA" id="ARBA00021898"/>
    </source>
</evidence>
<dbReference type="CDD" id="cd17908">
    <property type="entry name" value="FliM"/>
    <property type="match status" value="1"/>
</dbReference>
<gene>
    <name evidence="11" type="ORF">GN277_27200</name>
</gene>
<sequence>MADVLSQSQIDALLNSMQNSGADEVVEEKKEVVKEKEYKKYDFFSPKKYTKDKLKMLSSIYDNYSRIAASQINGLFRAASEVEVMGVEEQRYYEFGNALNESDVLTIANIDLPDRSSNPPMLMHISPLLMASMIDRMLGGTGMDMSVDMSYTYTDIELALYAKIIKYLVMITKDVWAGYINLDVEFERVEENPSMFQGISVDETVVIIMLHISLGGIDGSMNICMPGTLLSNMFEIIDKTKHLAKKIDAAHLRNTKEDILENIRESKMDIMAQLGIAKLNLDDVYNLHVGDVIDLNKPQDSLISLYIEGQPWFNGQLGVHNKNVAVKIEDRLIEPNKLLEEAEEDVAV</sequence>
<dbReference type="Gene3D" id="2.30.330.10">
    <property type="entry name" value="SpoA-like"/>
    <property type="match status" value="1"/>
</dbReference>
<dbReference type="Pfam" id="PF02154">
    <property type="entry name" value="FliM"/>
    <property type="match status" value="1"/>
</dbReference>
<dbReference type="GO" id="GO:0005886">
    <property type="term" value="C:plasma membrane"/>
    <property type="evidence" value="ECO:0007669"/>
    <property type="project" value="UniProtKB-SubCell"/>
</dbReference>
<evidence type="ECO:0000256" key="2">
    <source>
        <dbReference type="ARBA" id="ARBA00004202"/>
    </source>
</evidence>
<dbReference type="InterPro" id="IPR001689">
    <property type="entry name" value="Flag_FliM"/>
</dbReference>
<feature type="domain" description="Flagellar motor switch protein FliN-like C-terminal" evidence="10">
    <location>
        <begin position="262"/>
        <end position="331"/>
    </location>
</feature>
<evidence type="ECO:0000259" key="10">
    <source>
        <dbReference type="Pfam" id="PF01052"/>
    </source>
</evidence>
<evidence type="ECO:0000256" key="1">
    <source>
        <dbReference type="ARBA" id="ARBA00004117"/>
    </source>
</evidence>
<protein>
    <recommendedName>
        <fullName evidence="4">Flagellar motor switch protein FliM</fullName>
    </recommendedName>
</protein>
<evidence type="ECO:0000256" key="3">
    <source>
        <dbReference type="ARBA" id="ARBA00011049"/>
    </source>
</evidence>
<keyword evidence="8" id="KW-0472">Membrane</keyword>
<name>A0A7X3MLZ4_9FIRM</name>
<keyword evidence="5" id="KW-1003">Cell membrane</keyword>
<evidence type="ECO:0000256" key="7">
    <source>
        <dbReference type="ARBA" id="ARBA00022779"/>
    </source>
</evidence>
<comment type="similarity">
    <text evidence="3">Belongs to the FliM family.</text>
</comment>
<proteinExistence type="inferred from homology"/>
<reference evidence="11 12" key="1">
    <citation type="submission" date="2019-12" db="EMBL/GenBank/DDBJ databases">
        <title>Sporaefaciens musculi gen. nov., sp. nov., a novel bacterium isolated from the caecum of an obese mouse.</title>
        <authorList>
            <person name="Rasmussen T.S."/>
            <person name="Streidl T."/>
            <person name="Hitch T.C.A."/>
            <person name="Wortmann E."/>
            <person name="Deptula P."/>
            <person name="Hansen M."/>
            <person name="Nielsen D.S."/>
            <person name="Clavel T."/>
            <person name="Vogensen F.K."/>
        </authorList>
    </citation>
    <scope>NUCLEOTIDE SEQUENCE [LARGE SCALE GENOMIC DNA]</scope>
    <source>
        <strain evidence="11 12">WCA-9-b2</strain>
    </source>
</reference>
<dbReference type="PANTHER" id="PTHR30034:SF6">
    <property type="entry name" value="YOP PROTEINS TRANSLOCATION PROTEIN Q"/>
    <property type="match status" value="1"/>
</dbReference>
<keyword evidence="9" id="KW-0975">Bacterial flagellum</keyword>
<keyword evidence="11" id="KW-0282">Flagellum</keyword>
<keyword evidence="12" id="KW-1185">Reference proteome</keyword>
<evidence type="ECO:0000256" key="5">
    <source>
        <dbReference type="ARBA" id="ARBA00022475"/>
    </source>
</evidence>
<dbReference type="PIRSF" id="PIRSF002888">
    <property type="entry name" value="FliM"/>
    <property type="match status" value="1"/>
</dbReference>
<dbReference type="GO" id="GO:0009425">
    <property type="term" value="C:bacterial-type flagellum basal body"/>
    <property type="evidence" value="ECO:0007669"/>
    <property type="project" value="UniProtKB-SubCell"/>
</dbReference>
<evidence type="ECO:0000256" key="6">
    <source>
        <dbReference type="ARBA" id="ARBA00022500"/>
    </source>
</evidence>
<dbReference type="InterPro" id="IPR028976">
    <property type="entry name" value="CheC-like_sf"/>
</dbReference>
<keyword evidence="7" id="KW-0283">Flagellar rotation</keyword>
<dbReference type="GO" id="GO:0050918">
    <property type="term" value="P:positive chemotaxis"/>
    <property type="evidence" value="ECO:0007669"/>
    <property type="project" value="TreeGrafter"/>
</dbReference>
<organism evidence="11 12">
    <name type="scientific">Sporofaciens musculi</name>
    <dbReference type="NCBI Taxonomy" id="2681861"/>
    <lineage>
        <taxon>Bacteria</taxon>
        <taxon>Bacillati</taxon>
        <taxon>Bacillota</taxon>
        <taxon>Clostridia</taxon>
        <taxon>Lachnospirales</taxon>
        <taxon>Lachnospiraceae</taxon>
        <taxon>Sporofaciens</taxon>
    </lineage>
</organism>
<dbReference type="SUPFAM" id="SSF101801">
    <property type="entry name" value="Surface presentation of antigens (SPOA)"/>
    <property type="match status" value="1"/>
</dbReference>
<dbReference type="InterPro" id="IPR036429">
    <property type="entry name" value="SpoA-like_sf"/>
</dbReference>
<dbReference type="GO" id="GO:0071978">
    <property type="term" value="P:bacterial-type flagellum-dependent swarming motility"/>
    <property type="evidence" value="ECO:0007669"/>
    <property type="project" value="TreeGrafter"/>
</dbReference>
<dbReference type="Gene3D" id="3.40.1550.10">
    <property type="entry name" value="CheC-like"/>
    <property type="match status" value="1"/>
</dbReference>
<dbReference type="AlphaFoldDB" id="A0A7X3MLZ4"/>
<dbReference type="RefSeq" id="WP_159756167.1">
    <property type="nucleotide sequence ID" value="NZ_CASZNZ010000058.1"/>
</dbReference>
<keyword evidence="6" id="KW-0145">Chemotaxis</keyword>
<dbReference type="Proteomes" id="UP000460412">
    <property type="component" value="Unassembled WGS sequence"/>
</dbReference>
<dbReference type="GO" id="GO:0003774">
    <property type="term" value="F:cytoskeletal motor activity"/>
    <property type="evidence" value="ECO:0007669"/>
    <property type="project" value="InterPro"/>
</dbReference>
<dbReference type="SUPFAM" id="SSF103039">
    <property type="entry name" value="CheC-like"/>
    <property type="match status" value="1"/>
</dbReference>
<keyword evidence="11" id="KW-0966">Cell projection</keyword>
<comment type="caution">
    <text evidence="11">The sequence shown here is derived from an EMBL/GenBank/DDBJ whole genome shotgun (WGS) entry which is preliminary data.</text>
</comment>
<comment type="subcellular location">
    <subcellularLocation>
        <location evidence="1">Bacterial flagellum basal body</location>
    </subcellularLocation>
    <subcellularLocation>
        <location evidence="2">Cell membrane</location>
        <topology evidence="2">Peripheral membrane protein</topology>
    </subcellularLocation>
</comment>
<dbReference type="Pfam" id="PF01052">
    <property type="entry name" value="FliMN_C"/>
    <property type="match status" value="1"/>
</dbReference>